<reference evidence="4" key="1">
    <citation type="journal article" date="2018" name="Nat. Plants">
        <title>Whole-genome landscape of Medicago truncatula symbiotic genes.</title>
        <authorList>
            <person name="Pecrix Y."/>
            <person name="Staton S.E."/>
            <person name="Sallet E."/>
            <person name="Lelandais-Briere C."/>
            <person name="Moreau S."/>
            <person name="Carrere S."/>
            <person name="Blein T."/>
            <person name="Jardinaud M.F."/>
            <person name="Latrasse D."/>
            <person name="Zouine M."/>
            <person name="Zahm M."/>
            <person name="Kreplak J."/>
            <person name="Mayjonade B."/>
            <person name="Satge C."/>
            <person name="Perez M."/>
            <person name="Cauet S."/>
            <person name="Marande W."/>
            <person name="Chantry-Darmon C."/>
            <person name="Lopez-Roques C."/>
            <person name="Bouchez O."/>
            <person name="Berard A."/>
            <person name="Debelle F."/>
            <person name="Munos S."/>
            <person name="Bendahmane A."/>
            <person name="Berges H."/>
            <person name="Niebel A."/>
            <person name="Buitink J."/>
            <person name="Frugier F."/>
            <person name="Benhamed M."/>
            <person name="Crespi M."/>
            <person name="Gouzy J."/>
            <person name="Gamas P."/>
        </authorList>
    </citation>
    <scope>NUCLEOTIDE SEQUENCE [LARGE SCALE GENOMIC DNA]</scope>
    <source>
        <strain evidence="4">cv. Jemalong A17</strain>
    </source>
</reference>
<dbReference type="SMART" id="SM00256">
    <property type="entry name" value="FBOX"/>
    <property type="match status" value="1"/>
</dbReference>
<dbReference type="Gramene" id="rna28055">
    <property type="protein sequence ID" value="RHN65149.1"/>
    <property type="gene ID" value="gene28055"/>
</dbReference>
<dbReference type="InterPro" id="IPR050796">
    <property type="entry name" value="SCF_F-box_component"/>
</dbReference>
<evidence type="ECO:0000259" key="2">
    <source>
        <dbReference type="PROSITE" id="PS50181"/>
    </source>
</evidence>
<evidence type="ECO:0000313" key="3">
    <source>
        <dbReference type="EMBL" id="RHN65149.1"/>
    </source>
</evidence>
<organism evidence="3 4">
    <name type="scientific">Medicago truncatula</name>
    <name type="common">Barrel medic</name>
    <name type="synonym">Medicago tribuloides</name>
    <dbReference type="NCBI Taxonomy" id="3880"/>
    <lineage>
        <taxon>Eukaryota</taxon>
        <taxon>Viridiplantae</taxon>
        <taxon>Streptophyta</taxon>
        <taxon>Embryophyta</taxon>
        <taxon>Tracheophyta</taxon>
        <taxon>Spermatophyta</taxon>
        <taxon>Magnoliopsida</taxon>
        <taxon>eudicotyledons</taxon>
        <taxon>Gunneridae</taxon>
        <taxon>Pentapetalae</taxon>
        <taxon>rosids</taxon>
        <taxon>fabids</taxon>
        <taxon>Fabales</taxon>
        <taxon>Fabaceae</taxon>
        <taxon>Papilionoideae</taxon>
        <taxon>50 kb inversion clade</taxon>
        <taxon>NPAAA clade</taxon>
        <taxon>Hologalegina</taxon>
        <taxon>IRL clade</taxon>
        <taxon>Trifolieae</taxon>
        <taxon>Medicago</taxon>
    </lineage>
</organism>
<dbReference type="InterPro" id="IPR036047">
    <property type="entry name" value="F-box-like_dom_sf"/>
</dbReference>
<dbReference type="EMBL" id="PSQE01000004">
    <property type="protein sequence ID" value="RHN65149.1"/>
    <property type="molecule type" value="Genomic_DNA"/>
</dbReference>
<dbReference type="Pfam" id="PF00646">
    <property type="entry name" value="F-box"/>
    <property type="match status" value="1"/>
</dbReference>
<feature type="region of interest" description="Disordered" evidence="1">
    <location>
        <begin position="120"/>
        <end position="169"/>
    </location>
</feature>
<proteinExistence type="predicted"/>
<dbReference type="NCBIfam" id="TIGR01640">
    <property type="entry name" value="F_box_assoc_1"/>
    <property type="match status" value="1"/>
</dbReference>
<dbReference type="AlphaFoldDB" id="A0A396IHS0"/>
<dbReference type="InterPro" id="IPR001810">
    <property type="entry name" value="F-box_dom"/>
</dbReference>
<evidence type="ECO:0000313" key="4">
    <source>
        <dbReference type="Proteomes" id="UP000265566"/>
    </source>
</evidence>
<dbReference type="Proteomes" id="UP000265566">
    <property type="component" value="Chromosome 4"/>
</dbReference>
<evidence type="ECO:0000256" key="1">
    <source>
        <dbReference type="SAM" id="MobiDB-lite"/>
    </source>
</evidence>
<dbReference type="SUPFAM" id="SSF81383">
    <property type="entry name" value="F-box domain"/>
    <property type="match status" value="1"/>
</dbReference>
<accession>A0A396IHS0</accession>
<feature type="compositionally biased region" description="Basic residues" evidence="1">
    <location>
        <begin position="139"/>
        <end position="150"/>
    </location>
</feature>
<dbReference type="PANTHER" id="PTHR31672:SF13">
    <property type="entry name" value="F-BOX PROTEIN CPR30-LIKE"/>
    <property type="match status" value="1"/>
</dbReference>
<dbReference type="PANTHER" id="PTHR31672">
    <property type="entry name" value="BNACNNG10540D PROTEIN"/>
    <property type="match status" value="1"/>
</dbReference>
<dbReference type="Pfam" id="PF08268">
    <property type="entry name" value="FBA_3"/>
    <property type="match status" value="1"/>
</dbReference>
<dbReference type="InterPro" id="IPR017451">
    <property type="entry name" value="F-box-assoc_interact_dom"/>
</dbReference>
<gene>
    <name evidence="3" type="ORF">MtrunA17_Chr4g0076811</name>
</gene>
<feature type="domain" description="F-box" evidence="2">
    <location>
        <begin position="25"/>
        <end position="71"/>
    </location>
</feature>
<feature type="compositionally biased region" description="Low complexity" evidence="1">
    <location>
        <begin position="124"/>
        <end position="138"/>
    </location>
</feature>
<protein>
    <submittedName>
        <fullName evidence="3">Putative F-box domain-containing protein</fullName>
    </submittedName>
</protein>
<dbReference type="Gene3D" id="1.20.1280.50">
    <property type="match status" value="1"/>
</dbReference>
<comment type="caution">
    <text evidence="3">The sequence shown here is derived from an EMBL/GenBank/DDBJ whole genome shotgun (WGS) entry which is preliminary data.</text>
</comment>
<feature type="compositionally biased region" description="Low complexity" evidence="1">
    <location>
        <begin position="151"/>
        <end position="161"/>
    </location>
</feature>
<sequence length="375" mass="42209">MERKTKKERRRCKKEAEEVGFVDENIQILDIPIHILFDIMLKLPAVSLIRCSSVCYKFKSIIFDPSFQQSYLIKAPLSFVVLSDNLRLTSIDSQFHTLNPNISNHSSSCIAIQPSLDSKPCNPTSSTTSTASTAATPTIHHHHHHHHHQQQSRNNRTNSRTWSLIPDAPSTRPMVNSSFDPSLNGALHWLTEDASICSFDLNNNKFKSVPPPSHFDDEYVSRISTISVGVLKGCLCLCYVIEGARLETWVMSKYGEKESWSKAFSIEIKSYCGLSPQDKHRPIGFNTSGEMWVTADSDSRSFTKCLVSFNPETGVFRNIEIGGAASNIQATPQVLSYFSIKKMVNIRHSKLQLQTLRSAKNHALGFDFLLMGNFR</sequence>
<name>A0A396IHS0_MEDTR</name>
<dbReference type="PROSITE" id="PS50181">
    <property type="entry name" value="FBOX"/>
    <property type="match status" value="1"/>
</dbReference>
<dbReference type="InterPro" id="IPR013187">
    <property type="entry name" value="F-box-assoc_dom_typ3"/>
</dbReference>